<gene>
    <name evidence="2" type="ORF">MACH26_09880</name>
</gene>
<sequence length="147" mass="16486">MQSWFSNETELLTWGGPGLKFDVSSDEFAQQIKLSELASYVLCEGDEVLAFGQFYVRLGRHHFGRLAVSPKHRGKRLAYQLLSLLAQQATNVQTANGYSLFVLSDNKPAIQTYQNCGFEFAAYPQEKPGGLTDCLYMTAETLHIPTR</sequence>
<feature type="domain" description="N-acetyltransferase" evidence="1">
    <location>
        <begin position="1"/>
        <end position="138"/>
    </location>
</feature>
<keyword evidence="3" id="KW-1185">Reference proteome</keyword>
<evidence type="ECO:0000259" key="1">
    <source>
        <dbReference type="PROSITE" id="PS51186"/>
    </source>
</evidence>
<dbReference type="InterPro" id="IPR016181">
    <property type="entry name" value="Acyl_CoA_acyltransferase"/>
</dbReference>
<dbReference type="InterPro" id="IPR000182">
    <property type="entry name" value="GNAT_dom"/>
</dbReference>
<name>A0AA48HL05_9ALTE</name>
<dbReference type="Pfam" id="PF00583">
    <property type="entry name" value="Acetyltransf_1"/>
    <property type="match status" value="1"/>
</dbReference>
<proteinExistence type="predicted"/>
<dbReference type="Gene3D" id="3.40.630.30">
    <property type="match status" value="1"/>
</dbReference>
<dbReference type="PROSITE" id="PS51186">
    <property type="entry name" value="GNAT"/>
    <property type="match status" value="1"/>
</dbReference>
<evidence type="ECO:0000313" key="3">
    <source>
        <dbReference type="Proteomes" id="UP001333710"/>
    </source>
</evidence>
<accession>A0AA48HL05</accession>
<dbReference type="CDD" id="cd04301">
    <property type="entry name" value="NAT_SF"/>
    <property type="match status" value="1"/>
</dbReference>
<dbReference type="Proteomes" id="UP001333710">
    <property type="component" value="Chromosome"/>
</dbReference>
<dbReference type="AlphaFoldDB" id="A0AA48HL05"/>
<reference evidence="2" key="1">
    <citation type="submission" date="2023-01" db="EMBL/GenBank/DDBJ databases">
        <title>Complete genome sequence of Planctobacterium marinum strain Dej080120_11.</title>
        <authorList>
            <person name="Ueki S."/>
            <person name="Maruyama F."/>
        </authorList>
    </citation>
    <scope>NUCLEOTIDE SEQUENCE</scope>
    <source>
        <strain evidence="2">Dej080120_11</strain>
    </source>
</reference>
<dbReference type="EMBL" id="AP027272">
    <property type="protein sequence ID" value="BDX05467.1"/>
    <property type="molecule type" value="Genomic_DNA"/>
</dbReference>
<evidence type="ECO:0000313" key="2">
    <source>
        <dbReference type="EMBL" id="BDX05467.1"/>
    </source>
</evidence>
<dbReference type="SUPFAM" id="SSF55729">
    <property type="entry name" value="Acyl-CoA N-acyltransferases (Nat)"/>
    <property type="match status" value="1"/>
</dbReference>
<dbReference type="KEGG" id="pmaw:MACH26_09880"/>
<dbReference type="GO" id="GO:0016747">
    <property type="term" value="F:acyltransferase activity, transferring groups other than amino-acyl groups"/>
    <property type="evidence" value="ECO:0007669"/>
    <property type="project" value="InterPro"/>
</dbReference>
<protein>
    <recommendedName>
        <fullName evidence="1">N-acetyltransferase domain-containing protein</fullName>
    </recommendedName>
</protein>
<organism evidence="2 3">
    <name type="scientific">Planctobacterium marinum</name>
    <dbReference type="NCBI Taxonomy" id="1631968"/>
    <lineage>
        <taxon>Bacteria</taxon>
        <taxon>Pseudomonadati</taxon>
        <taxon>Pseudomonadota</taxon>
        <taxon>Gammaproteobacteria</taxon>
        <taxon>Alteromonadales</taxon>
        <taxon>Alteromonadaceae</taxon>
        <taxon>Planctobacterium</taxon>
    </lineage>
</organism>